<evidence type="ECO:0000313" key="1">
    <source>
        <dbReference type="EMBL" id="KDR33566.1"/>
    </source>
</evidence>
<protein>
    <submittedName>
        <fullName evidence="1">3-deoxy-D-arabino-heptulosonate 7-phosphate synthase</fullName>
    </submittedName>
</protein>
<sequence>MPQTSSLLERTLDTIARRYRLPNFNVHSLDTHALSPETALALVIEQVRIATAGGTVPDAALRQRFFDTLARVIACAMHPHTGDAVFQAMLLRHRETTVQEYASLSAQAERDRRFVHAAVNGIAHPAKLQRMVPGQQRELLAALHASATSSSWGQVEDHARRLLDLPDSAGDASVNRRPQQLLNDGALVRLRTLQSLGGDVSVQRYRLLLDQHGPRSGSVAAAAQGVAAKQRGADVEALAARALEALAQRLNEAEAPVSYRVVTSMRVPASMPSSHEHAKTEWGAVLLRQAATVHDAAVWDVCLLIEAKASVDAATTDFARLLRGMRLLASADATADYSFETQQGIVRIRGASLHALPVEGDRVANTVLYCCDALPDEPPRLLNAASRMQLLSAPGSLGYASTLMDEAHADSRALEPVWQALIESPRWKSVLDQYAMLRQVRELMVHADDLLGAMEQ</sequence>
<evidence type="ECO:0000313" key="2">
    <source>
        <dbReference type="Proteomes" id="UP000027439"/>
    </source>
</evidence>
<organism evidence="1 2">
    <name type="scientific">Caballeronia grimmiae</name>
    <dbReference type="NCBI Taxonomy" id="1071679"/>
    <lineage>
        <taxon>Bacteria</taxon>
        <taxon>Pseudomonadati</taxon>
        <taxon>Pseudomonadota</taxon>
        <taxon>Betaproteobacteria</taxon>
        <taxon>Burkholderiales</taxon>
        <taxon>Burkholderiaceae</taxon>
        <taxon>Caballeronia</taxon>
    </lineage>
</organism>
<dbReference type="OrthoDB" id="9063572at2"/>
<dbReference type="AlphaFoldDB" id="A0A069P8H3"/>
<comment type="caution">
    <text evidence="1">The sequence shown here is derived from an EMBL/GenBank/DDBJ whole genome shotgun (WGS) entry which is preliminary data.</text>
</comment>
<name>A0A069P8H3_9BURK</name>
<dbReference type="eggNOG" id="ENOG502ZATV">
    <property type="taxonomic scope" value="Bacteria"/>
</dbReference>
<gene>
    <name evidence="1" type="ORF">BG57_07380</name>
</gene>
<dbReference type="Proteomes" id="UP000027439">
    <property type="component" value="Unassembled WGS sequence"/>
</dbReference>
<proteinExistence type="predicted"/>
<accession>A0A069P8H3</accession>
<reference evidence="1 2" key="1">
    <citation type="submission" date="2014-03" db="EMBL/GenBank/DDBJ databases">
        <title>Draft Genome Sequences of Four Burkholderia Strains.</title>
        <authorList>
            <person name="Liu X.Y."/>
            <person name="Li C.X."/>
            <person name="Xu J.H."/>
        </authorList>
    </citation>
    <scope>NUCLEOTIDE SEQUENCE [LARGE SCALE GENOMIC DNA]</scope>
    <source>
        <strain evidence="1 2">R27</strain>
    </source>
</reference>
<dbReference type="RefSeq" id="WP_035966428.1">
    <property type="nucleotide sequence ID" value="NZ_BMEG01000006.1"/>
</dbReference>
<dbReference type="EMBL" id="JFHE01000015">
    <property type="protein sequence ID" value="KDR33566.1"/>
    <property type="molecule type" value="Genomic_DNA"/>
</dbReference>
<dbReference type="STRING" id="1071679.BG57_07380"/>